<keyword evidence="7 10" id="KW-1133">Transmembrane helix</keyword>
<organism evidence="11">
    <name type="scientific">Salmonella enterica subsp. enterica serovar Panama</name>
    <dbReference type="NCBI Taxonomy" id="29472"/>
    <lineage>
        <taxon>Bacteria</taxon>
        <taxon>Pseudomonadati</taxon>
        <taxon>Pseudomonadota</taxon>
        <taxon>Gammaproteobacteria</taxon>
        <taxon>Enterobacterales</taxon>
        <taxon>Enterobacteriaceae</taxon>
        <taxon>Salmonella</taxon>
    </lineage>
</organism>
<keyword evidence="6 10" id="KW-0812">Transmembrane</keyword>
<feature type="transmembrane region" description="Helical" evidence="10">
    <location>
        <begin position="346"/>
        <end position="376"/>
    </location>
</feature>
<name>A0A5U8JHC9_SALET</name>
<comment type="subcellular location">
    <subcellularLocation>
        <location evidence="1">Cell inner membrane</location>
        <topology evidence="1">Multi-pass membrane protein</topology>
    </subcellularLocation>
    <subcellularLocation>
        <location evidence="10">Cell membrane</location>
        <topology evidence="10">Multi-pass membrane protein</topology>
    </subcellularLocation>
</comment>
<evidence type="ECO:0000256" key="4">
    <source>
        <dbReference type="ARBA" id="ARBA00022475"/>
    </source>
</evidence>
<keyword evidence="4 10" id="KW-1003">Cell membrane</keyword>
<dbReference type="InterPro" id="IPR044772">
    <property type="entry name" value="NO3_transporter"/>
</dbReference>
<keyword evidence="9 10" id="KW-0472">Membrane</keyword>
<dbReference type="Pfam" id="PF07690">
    <property type="entry name" value="MFS_1"/>
    <property type="match status" value="1"/>
</dbReference>
<evidence type="ECO:0000256" key="8">
    <source>
        <dbReference type="ARBA" id="ARBA00023063"/>
    </source>
</evidence>
<gene>
    <name evidence="11" type="ORF">DOI44_25750</name>
</gene>
<dbReference type="GO" id="GO:0015112">
    <property type="term" value="F:nitrate transmembrane transporter activity"/>
    <property type="evidence" value="ECO:0007669"/>
    <property type="project" value="UniProtKB-UniRule"/>
</dbReference>
<dbReference type="InterPro" id="IPR011701">
    <property type="entry name" value="MFS"/>
</dbReference>
<feature type="transmembrane region" description="Helical" evidence="10">
    <location>
        <begin position="403"/>
        <end position="424"/>
    </location>
</feature>
<proteinExistence type="inferred from homology"/>
<dbReference type="AlphaFoldDB" id="A0A5U8JHC9"/>
<feature type="transmembrane region" description="Helical" evidence="10">
    <location>
        <begin position="130"/>
        <end position="152"/>
    </location>
</feature>
<feature type="transmembrane region" description="Helical" evidence="10">
    <location>
        <begin position="173"/>
        <end position="195"/>
    </location>
</feature>
<keyword evidence="8 10" id="KW-0534">Nitrate assimilation</keyword>
<dbReference type="GO" id="GO:0015291">
    <property type="term" value="F:secondary active transmembrane transporter activity"/>
    <property type="evidence" value="ECO:0007669"/>
    <property type="project" value="UniProtKB-ARBA"/>
</dbReference>
<dbReference type="InterPro" id="IPR036259">
    <property type="entry name" value="MFS_trans_sf"/>
</dbReference>
<evidence type="ECO:0000256" key="1">
    <source>
        <dbReference type="ARBA" id="ARBA00004429"/>
    </source>
</evidence>
<dbReference type="InterPro" id="IPR004737">
    <property type="entry name" value="NO3_transporter_NarK/NarU-like"/>
</dbReference>
<accession>A0A5U8JHC9</accession>
<protein>
    <recommendedName>
        <fullName evidence="10">Nitrate/nitrite transporter</fullName>
    </recommendedName>
</protein>
<dbReference type="GO" id="GO:0005886">
    <property type="term" value="C:plasma membrane"/>
    <property type="evidence" value="ECO:0007669"/>
    <property type="project" value="UniProtKB-SubCell"/>
</dbReference>
<dbReference type="NCBIfam" id="TIGR00886">
    <property type="entry name" value="2A0108"/>
    <property type="match status" value="1"/>
</dbReference>
<evidence type="ECO:0000313" key="11">
    <source>
        <dbReference type="EMBL" id="EBR8436330.1"/>
    </source>
</evidence>
<dbReference type="GO" id="GO:0015113">
    <property type="term" value="F:nitrite transmembrane transporter activity"/>
    <property type="evidence" value="ECO:0007669"/>
    <property type="project" value="InterPro"/>
</dbReference>
<evidence type="ECO:0000256" key="9">
    <source>
        <dbReference type="ARBA" id="ARBA00023136"/>
    </source>
</evidence>
<dbReference type="CDD" id="cd17341">
    <property type="entry name" value="MFS_NRT2_like"/>
    <property type="match status" value="1"/>
</dbReference>
<feature type="transmembrane region" description="Helical" evidence="10">
    <location>
        <begin position="254"/>
        <end position="277"/>
    </location>
</feature>
<feature type="transmembrane region" description="Helical" evidence="10">
    <location>
        <begin position="289"/>
        <end position="307"/>
    </location>
</feature>
<dbReference type="PANTHER" id="PTHR23515">
    <property type="entry name" value="HIGH-AFFINITY NITRATE TRANSPORTER 2.3"/>
    <property type="match status" value="1"/>
</dbReference>
<reference evidence="11" key="1">
    <citation type="submission" date="2018-06" db="EMBL/GenBank/DDBJ databases">
        <authorList>
            <person name="Ashton P.M."/>
            <person name="Dallman T."/>
            <person name="Nair S."/>
            <person name="De Pinna E."/>
            <person name="Peters T."/>
            <person name="Grant K."/>
        </authorList>
    </citation>
    <scope>NUCLEOTIDE SEQUENCE [LARGE SCALE GENOMIC DNA]</scope>
    <source>
        <strain evidence="11">449454</strain>
    </source>
</reference>
<keyword evidence="3 10" id="KW-0813">Transport</keyword>
<feature type="transmembrane region" description="Helical" evidence="10">
    <location>
        <begin position="319"/>
        <end position="340"/>
    </location>
</feature>
<evidence type="ECO:0000256" key="3">
    <source>
        <dbReference type="ARBA" id="ARBA00022448"/>
    </source>
</evidence>
<dbReference type="FunFam" id="1.20.1250.20:FF:000024">
    <property type="entry name" value="Nitrite extrusion protein NarK"/>
    <property type="match status" value="1"/>
</dbReference>
<dbReference type="EMBL" id="AAGTPA010000051">
    <property type="protein sequence ID" value="EBR8436330.1"/>
    <property type="molecule type" value="Genomic_DNA"/>
</dbReference>
<feature type="transmembrane region" description="Helical" evidence="10">
    <location>
        <begin position="74"/>
        <end position="92"/>
    </location>
</feature>
<keyword evidence="5" id="KW-0997">Cell inner membrane</keyword>
<feature type="transmembrane region" description="Helical" evidence="10">
    <location>
        <begin position="38"/>
        <end position="62"/>
    </location>
</feature>
<evidence type="ECO:0000256" key="6">
    <source>
        <dbReference type="ARBA" id="ARBA00022692"/>
    </source>
</evidence>
<feature type="transmembrane region" description="Helical" evidence="10">
    <location>
        <begin position="215"/>
        <end position="233"/>
    </location>
</feature>
<evidence type="ECO:0000256" key="5">
    <source>
        <dbReference type="ARBA" id="ARBA00022519"/>
    </source>
</evidence>
<dbReference type="GO" id="GO:0042128">
    <property type="term" value="P:nitrate assimilation"/>
    <property type="evidence" value="ECO:0007669"/>
    <property type="project" value="UniProtKB-UniRule"/>
</dbReference>
<sequence>MTRSAPTSKSSRFLILQWDPEDPVFWKNKGHSIAGRNLWISVPSLLLTFCVWMLFSTVAVNLNKVGFNFTTDQLFMLTALPSVSGALMRVPYAFMVPVFGGRRWTAFSTGILIIPCIWLGIAVQDKTTPYSIFIIISLFCGLAGANFASSMANISFFYPKNKQGWALGINGGLGNLGVSVMQLIAPVVISFSLFSYFGGGEKLTDGSFLFLENTAWIWVPFLVVFTFAAWFGMNDLVAAKASLREQLPVLKVGHLWLLSLLYLATFGSFIGFSAGFAMLSKTQFPDINILHFAFFGPLVGALARPVGGTLSDRFGGGRICRINFIIMALFSALIFLTLPGKGTHGYFFAFFGIFMILFLTAGLGSGSTFQLISVVFRGIIANRIRKNGGDEVQISRESATRTAAALGFISAIGAVGGFFIPKAFGTSLVLTGSPAGAMMLFLIFYIICFFITWLVYERKKLN</sequence>
<evidence type="ECO:0000256" key="2">
    <source>
        <dbReference type="ARBA" id="ARBA00008432"/>
    </source>
</evidence>
<dbReference type="SUPFAM" id="SSF103473">
    <property type="entry name" value="MFS general substrate transporter"/>
    <property type="match status" value="1"/>
</dbReference>
<dbReference type="Gene3D" id="1.20.1250.20">
    <property type="entry name" value="MFS general substrate transporter like domains"/>
    <property type="match status" value="1"/>
</dbReference>
<evidence type="ECO:0000256" key="10">
    <source>
        <dbReference type="RuleBase" id="RU366033"/>
    </source>
</evidence>
<comment type="caution">
    <text evidence="11">The sequence shown here is derived from an EMBL/GenBank/DDBJ whole genome shotgun (WGS) entry which is preliminary data.</text>
</comment>
<dbReference type="Proteomes" id="UP000839597">
    <property type="component" value="Unassembled WGS sequence"/>
</dbReference>
<feature type="transmembrane region" description="Helical" evidence="10">
    <location>
        <begin position="104"/>
        <end position="124"/>
    </location>
</feature>
<evidence type="ECO:0000256" key="7">
    <source>
        <dbReference type="ARBA" id="ARBA00022989"/>
    </source>
</evidence>
<comment type="similarity">
    <text evidence="2 10">Belongs to the major facilitator superfamily. Nitrate/nitrite porter (TC 2.A.1.8) family.</text>
</comment>
<feature type="transmembrane region" description="Helical" evidence="10">
    <location>
        <begin position="436"/>
        <end position="456"/>
    </location>
</feature>